<dbReference type="EMBL" id="CACTIH010007247">
    <property type="protein sequence ID" value="CAA3005545.1"/>
    <property type="molecule type" value="Genomic_DNA"/>
</dbReference>
<dbReference type="Gene3D" id="3.30.1440.10">
    <property type="match status" value="1"/>
</dbReference>
<dbReference type="SUPFAM" id="SSF55282">
    <property type="entry name" value="RL5-like"/>
    <property type="match status" value="1"/>
</dbReference>
<feature type="transmembrane region" description="Helical" evidence="9">
    <location>
        <begin position="210"/>
        <end position="232"/>
    </location>
</feature>
<dbReference type="Gramene" id="OE9A045130T1">
    <property type="protein sequence ID" value="OE9A045130C1"/>
    <property type="gene ID" value="OE9A045130"/>
</dbReference>
<keyword evidence="7 9" id="KW-0472">Membrane</keyword>
<comment type="caution">
    <text evidence="10">The sequence shown here is derived from an EMBL/GenBank/DDBJ whole genome shotgun (WGS) entry which is preliminary data.</text>
</comment>
<evidence type="ECO:0000256" key="6">
    <source>
        <dbReference type="ARBA" id="ARBA00022989"/>
    </source>
</evidence>
<proteinExistence type="inferred from homology"/>
<protein>
    <submittedName>
        <fullName evidence="10">Probable LRR receptor-like serine threonine-kinase At3g47570</fullName>
    </submittedName>
</protein>
<evidence type="ECO:0000313" key="10">
    <source>
        <dbReference type="EMBL" id="CAA3005545.1"/>
    </source>
</evidence>
<evidence type="ECO:0000256" key="8">
    <source>
        <dbReference type="ARBA" id="ARBA00023180"/>
    </source>
</evidence>
<keyword evidence="10" id="KW-0675">Receptor</keyword>
<organism evidence="10 11">
    <name type="scientific">Olea europaea subsp. europaea</name>
    <dbReference type="NCBI Taxonomy" id="158383"/>
    <lineage>
        <taxon>Eukaryota</taxon>
        <taxon>Viridiplantae</taxon>
        <taxon>Streptophyta</taxon>
        <taxon>Embryophyta</taxon>
        <taxon>Tracheophyta</taxon>
        <taxon>Spermatophyta</taxon>
        <taxon>Magnoliopsida</taxon>
        <taxon>eudicotyledons</taxon>
        <taxon>Gunneridae</taxon>
        <taxon>Pentapetalae</taxon>
        <taxon>asterids</taxon>
        <taxon>lamiids</taxon>
        <taxon>Lamiales</taxon>
        <taxon>Oleaceae</taxon>
        <taxon>Oleeae</taxon>
        <taxon>Olea</taxon>
    </lineage>
</organism>
<keyword evidence="6 9" id="KW-1133">Transmembrane helix</keyword>
<feature type="transmembrane region" description="Helical" evidence="9">
    <location>
        <begin position="423"/>
        <end position="445"/>
    </location>
</feature>
<keyword evidence="11" id="KW-1185">Reference proteome</keyword>
<dbReference type="FunFam" id="3.80.10.10:FF:000111">
    <property type="entry name" value="LRR receptor-like serine/threonine-protein kinase ERECTA"/>
    <property type="match status" value="1"/>
</dbReference>
<dbReference type="InterPro" id="IPR032675">
    <property type="entry name" value="LRR_dom_sf"/>
</dbReference>
<comment type="similarity">
    <text evidence="2">Belongs to the RLP family.</text>
</comment>
<dbReference type="Proteomes" id="UP000594638">
    <property type="component" value="Unassembled WGS sequence"/>
</dbReference>
<dbReference type="PANTHER" id="PTHR27008">
    <property type="entry name" value="OS04G0122200 PROTEIN"/>
    <property type="match status" value="1"/>
</dbReference>
<comment type="subcellular location">
    <subcellularLocation>
        <location evidence="1">Membrane</location>
        <topology evidence="1">Single-pass membrane protein</topology>
    </subcellularLocation>
</comment>
<dbReference type="PRINTS" id="PR00019">
    <property type="entry name" value="LEURICHRPT"/>
</dbReference>
<evidence type="ECO:0000313" key="11">
    <source>
        <dbReference type="Proteomes" id="UP000594638"/>
    </source>
</evidence>
<dbReference type="InterPro" id="IPR001611">
    <property type="entry name" value="Leu-rich_rpt"/>
</dbReference>
<sequence length="446" mass="50228">MGNFLTSLQIFHARSCGIKVMITREIGNMSNLIWLDMGGNEFAGKIFDTLSQLRKLQLLSFDDNKLHGSIPSSLCNLDQDERVISIRNQFSCEIPSTIGKLQNLVYLTVSNNRLNGSILKSFGNLIALQSLDLSNNNLNGVIPMSMVKLEYLEYFNVSFNDLSGEIPNEGPFKNFTSEFFTGNREFCGASHFKFKPCKDNRTRLTIKTKVLKYIIPSIVAVLSLTIIVVYLIRRHGKNILLPTQPASSITIKRISYYKVLNATNKFGEENLIGSGYKGILSDDIGLGNNSLSGSLPSDICTNLPKLKKLRISDNQITSNIYQAWEKKENGEMLSPIILKFLYPPFFIQYFHIVLRFVTIILQVLKQLSGQSPVFCKVRNTVRSFGIRHNEKIGCYVIVRGDKVMQLLESGLKVKEYELLRRNYSAMVVLALAFSNNLILGSSGFIL</sequence>
<keyword evidence="8" id="KW-0325">Glycoprotein</keyword>
<dbReference type="AlphaFoldDB" id="A0A8S0TLB7"/>
<gene>
    <name evidence="10" type="ORF">OLEA9_A045130</name>
</gene>
<dbReference type="InterPro" id="IPR022803">
    <property type="entry name" value="Ribosomal_uL5_dom_sf"/>
</dbReference>
<evidence type="ECO:0000256" key="7">
    <source>
        <dbReference type="ARBA" id="ARBA00023136"/>
    </source>
</evidence>
<evidence type="ECO:0000256" key="3">
    <source>
        <dbReference type="ARBA" id="ARBA00022614"/>
    </source>
</evidence>
<evidence type="ECO:0000256" key="4">
    <source>
        <dbReference type="ARBA" id="ARBA00022692"/>
    </source>
</evidence>
<dbReference type="Pfam" id="PF13855">
    <property type="entry name" value="LRR_8"/>
    <property type="match status" value="1"/>
</dbReference>
<dbReference type="GO" id="GO:0016020">
    <property type="term" value="C:membrane"/>
    <property type="evidence" value="ECO:0007669"/>
    <property type="project" value="UniProtKB-SubCell"/>
</dbReference>
<dbReference type="OrthoDB" id="676979at2759"/>
<dbReference type="SUPFAM" id="SSF52058">
    <property type="entry name" value="L domain-like"/>
    <property type="match status" value="2"/>
</dbReference>
<evidence type="ECO:0000256" key="1">
    <source>
        <dbReference type="ARBA" id="ARBA00004167"/>
    </source>
</evidence>
<keyword evidence="3" id="KW-0433">Leucine-rich repeat</keyword>
<evidence type="ECO:0000256" key="5">
    <source>
        <dbReference type="ARBA" id="ARBA00022737"/>
    </source>
</evidence>
<dbReference type="Pfam" id="PF00560">
    <property type="entry name" value="LRR_1"/>
    <property type="match status" value="1"/>
</dbReference>
<evidence type="ECO:0000256" key="2">
    <source>
        <dbReference type="ARBA" id="ARBA00009592"/>
    </source>
</evidence>
<name>A0A8S0TLB7_OLEEU</name>
<dbReference type="PANTHER" id="PTHR27008:SF585">
    <property type="entry name" value="PROTEIN KINASE DOMAIN-CONTAINING PROTEIN"/>
    <property type="match status" value="1"/>
</dbReference>
<keyword evidence="5" id="KW-0677">Repeat</keyword>
<dbReference type="InterPro" id="IPR051809">
    <property type="entry name" value="Plant_receptor-like_S/T_kinase"/>
</dbReference>
<reference evidence="10 11" key="1">
    <citation type="submission" date="2019-12" db="EMBL/GenBank/DDBJ databases">
        <authorList>
            <person name="Alioto T."/>
            <person name="Alioto T."/>
            <person name="Gomez Garrido J."/>
        </authorList>
    </citation>
    <scope>NUCLEOTIDE SEQUENCE [LARGE SCALE GENOMIC DNA]</scope>
</reference>
<evidence type="ECO:0000256" key="9">
    <source>
        <dbReference type="SAM" id="Phobius"/>
    </source>
</evidence>
<accession>A0A8S0TLB7</accession>
<dbReference type="Gene3D" id="3.80.10.10">
    <property type="entry name" value="Ribonuclease Inhibitor"/>
    <property type="match status" value="2"/>
</dbReference>
<keyword evidence="4 9" id="KW-0812">Transmembrane</keyword>